<gene>
    <name evidence="1" type="ORF">QC818_00570</name>
</gene>
<dbReference type="EMBL" id="JARWAK010000001">
    <property type="protein sequence ID" value="MDR5865279.1"/>
    <property type="molecule type" value="Genomic_DNA"/>
</dbReference>
<evidence type="ECO:0000313" key="2">
    <source>
        <dbReference type="Proteomes" id="UP001264519"/>
    </source>
</evidence>
<proteinExistence type="predicted"/>
<evidence type="ECO:0000313" key="1">
    <source>
        <dbReference type="EMBL" id="MDR5865279.1"/>
    </source>
</evidence>
<name>A0ABU1FYM3_9GAMM</name>
<dbReference type="RefSeq" id="WP_309650876.1">
    <property type="nucleotide sequence ID" value="NZ_JARWAK010000001.1"/>
</dbReference>
<comment type="caution">
    <text evidence="1">The sequence shown here is derived from an EMBL/GenBank/DDBJ whole genome shotgun (WGS) entry which is preliminary data.</text>
</comment>
<dbReference type="Proteomes" id="UP001264519">
    <property type="component" value="Unassembled WGS sequence"/>
</dbReference>
<sequence length="72" mass="7634">MTTANGKKQPVRVFLEGGDYSRYLVQAGTHRVTPSTLGEMLIQDGLERLERGDFTALGLGTEAPASHGSGSV</sequence>
<keyword evidence="2" id="KW-1185">Reference proteome</keyword>
<reference evidence="1 2" key="1">
    <citation type="submission" date="2023-04" db="EMBL/GenBank/DDBJ databases">
        <title>A long-awaited taxogenomic arrangement of the family Halomonadaceae.</title>
        <authorList>
            <person name="De La Haba R."/>
            <person name="Chuvochina M."/>
            <person name="Wittouck S."/>
            <person name="Arahal D.R."/>
            <person name="Sanchez-Porro C."/>
            <person name="Hugenholtz P."/>
            <person name="Ventosa A."/>
        </authorList>
    </citation>
    <scope>NUCLEOTIDE SEQUENCE [LARGE SCALE GENOMIC DNA]</scope>
    <source>
        <strain evidence="1 2">DSM 23530</strain>
    </source>
</reference>
<organism evidence="1 2">
    <name type="scientific">Halomonas koreensis</name>
    <dbReference type="NCBI Taxonomy" id="245385"/>
    <lineage>
        <taxon>Bacteria</taxon>
        <taxon>Pseudomonadati</taxon>
        <taxon>Pseudomonadota</taxon>
        <taxon>Gammaproteobacteria</taxon>
        <taxon>Oceanospirillales</taxon>
        <taxon>Halomonadaceae</taxon>
        <taxon>Halomonas</taxon>
    </lineage>
</organism>
<protein>
    <submittedName>
        <fullName evidence="1">Uncharacterized protein</fullName>
    </submittedName>
</protein>
<accession>A0ABU1FYM3</accession>